<keyword evidence="4" id="KW-1185">Reference proteome</keyword>
<feature type="domain" description="Transglutaminase-like" evidence="2">
    <location>
        <begin position="380"/>
        <end position="440"/>
    </location>
</feature>
<dbReference type="PANTHER" id="PTHR33490">
    <property type="entry name" value="BLR5614 PROTEIN-RELATED"/>
    <property type="match status" value="1"/>
</dbReference>
<accession>C8WRH2</accession>
<dbReference type="KEGG" id="aac:Aaci_0318"/>
<dbReference type="InterPro" id="IPR038765">
    <property type="entry name" value="Papain-like_cys_pep_sf"/>
</dbReference>
<protein>
    <submittedName>
        <fullName evidence="3">Transglutaminase domain protein</fullName>
    </submittedName>
</protein>
<dbReference type="Proteomes" id="UP000001917">
    <property type="component" value="Chromosome"/>
</dbReference>
<dbReference type="AlphaFoldDB" id="C8WRH2"/>
<dbReference type="SMART" id="SM00460">
    <property type="entry name" value="TGc"/>
    <property type="match status" value="1"/>
</dbReference>
<evidence type="ECO:0000256" key="1">
    <source>
        <dbReference type="SAM" id="SignalP"/>
    </source>
</evidence>
<dbReference type="SUPFAM" id="SSF54001">
    <property type="entry name" value="Cysteine proteinases"/>
    <property type="match status" value="1"/>
</dbReference>
<proteinExistence type="predicted"/>
<feature type="chain" id="PRO_5038396309" evidence="1">
    <location>
        <begin position="28"/>
        <end position="480"/>
    </location>
</feature>
<dbReference type="InterPro" id="IPR002931">
    <property type="entry name" value="Transglutaminase-like"/>
</dbReference>
<gene>
    <name evidence="3" type="ordered locus">Aaci_0318</name>
</gene>
<dbReference type="eggNOG" id="COG1305">
    <property type="taxonomic scope" value="Bacteria"/>
</dbReference>
<feature type="signal peptide" evidence="1">
    <location>
        <begin position="1"/>
        <end position="27"/>
    </location>
</feature>
<evidence type="ECO:0000313" key="3">
    <source>
        <dbReference type="EMBL" id="ACV57377.1"/>
    </source>
</evidence>
<keyword evidence="1" id="KW-0732">Signal</keyword>
<reference evidence="4" key="1">
    <citation type="submission" date="2009-09" db="EMBL/GenBank/DDBJ databases">
        <title>The complete chromosome of Alicyclobacillus acidocaldarius subsp. acidocaldarius DSM 446.</title>
        <authorList>
            <consortium name="US DOE Joint Genome Institute (JGI-PGF)"/>
            <person name="Lucas S."/>
            <person name="Copeland A."/>
            <person name="Lapidus A."/>
            <person name="Glavina del Rio T."/>
            <person name="Dalin E."/>
            <person name="Tice H."/>
            <person name="Bruce D."/>
            <person name="Goodwin L."/>
            <person name="Pitluck S."/>
            <person name="Kyrpides N."/>
            <person name="Mavromatis K."/>
            <person name="Ivanova N."/>
            <person name="Ovchinnikova G."/>
            <person name="Chertkov O."/>
            <person name="Sims D."/>
            <person name="Brettin T."/>
            <person name="Detter J.C."/>
            <person name="Han C."/>
            <person name="Larimer F."/>
            <person name="Land M."/>
            <person name="Hauser L."/>
            <person name="Markowitz V."/>
            <person name="Cheng J.-F."/>
            <person name="Hugenholtz P."/>
            <person name="Woyke T."/>
            <person name="Wu D."/>
            <person name="Pukall R."/>
            <person name="Klenk H.-P."/>
            <person name="Eisen J.A."/>
        </authorList>
    </citation>
    <scope>NUCLEOTIDE SEQUENCE [LARGE SCALE GENOMIC DNA]</scope>
    <source>
        <strain evidence="4">ATCC 27009 / DSM 446 / BCRC 14685 / JCM 5260 / KCTC 1825 / NBRC 15652 / NCIMB 11725 / NRRL B-14509 / 104-IA</strain>
    </source>
</reference>
<dbReference type="RefSeq" id="WP_012809751.1">
    <property type="nucleotide sequence ID" value="NC_013205.1"/>
</dbReference>
<dbReference type="Pfam" id="PF01841">
    <property type="entry name" value="Transglut_core"/>
    <property type="match status" value="1"/>
</dbReference>
<dbReference type="EMBL" id="CP001727">
    <property type="protein sequence ID" value="ACV57377.1"/>
    <property type="molecule type" value="Genomic_DNA"/>
</dbReference>
<reference evidence="3 4" key="2">
    <citation type="journal article" date="2010" name="Stand. Genomic Sci.">
        <title>Complete genome sequence of Alicyclobacillus acidocaldarius type strain (104-IA).</title>
        <authorList>
            <person name="Mavromatis K."/>
            <person name="Sikorski J."/>
            <person name="Lapidus A."/>
            <person name="Glavina Del Rio T."/>
            <person name="Copeland A."/>
            <person name="Tice H."/>
            <person name="Cheng J.F."/>
            <person name="Lucas S."/>
            <person name="Chen F."/>
            <person name="Nolan M."/>
            <person name="Bruce D."/>
            <person name="Goodwin L."/>
            <person name="Pitluck S."/>
            <person name="Ivanova N."/>
            <person name="Ovchinnikova G."/>
            <person name="Pati A."/>
            <person name="Chen A."/>
            <person name="Palaniappan K."/>
            <person name="Land M."/>
            <person name="Hauser L."/>
            <person name="Chang Y.J."/>
            <person name="Jeffries C.D."/>
            <person name="Chain P."/>
            <person name="Meincke L."/>
            <person name="Sims D."/>
            <person name="Chertkov O."/>
            <person name="Han C."/>
            <person name="Brettin T."/>
            <person name="Detter J.C."/>
            <person name="Wahrenburg C."/>
            <person name="Rohde M."/>
            <person name="Pukall R."/>
            <person name="Goker M."/>
            <person name="Bristow J."/>
            <person name="Eisen J.A."/>
            <person name="Markowitz V."/>
            <person name="Hugenholtz P."/>
            <person name="Klenk H.P."/>
            <person name="Kyrpides N.C."/>
        </authorList>
    </citation>
    <scope>NUCLEOTIDE SEQUENCE [LARGE SCALE GENOMIC DNA]</scope>
    <source>
        <strain evidence="4">ATCC 27009 / DSM 446 / BCRC 14685 / JCM 5260 / KCTC 1825 / NBRC 15652 / NCIMB 11725 / NRRL B-14509 / 104-IA</strain>
    </source>
</reference>
<name>C8WRH2_ALIAD</name>
<sequence length="480" mass="51333">MLRPRALAKLGALFALPLAAAAPAYFAASPRAFASIQAAAATTGSVGALVVPGVGQVSVAWWRAGGHVYAPLSACVAWFNLMHVPQAFTSSGWVVGDLPSSSQAAPSSNSGPLYLWYWQPAHGDEVTYAGPIDANAIVKGGQIYVDVDALRQLLAAFHVQTRWQGSQLAVIDPVPQMSLPPSGVASSAYQQPGDLWPEPWFYGESGVTSSALYNPLTPVLPLRLQTQDGFSGEAMITVRSEAQPDEIHRYSARMVSGALDATIRLPFTGPLYVEVDEVLNASSLKLRPLAYSRAIESAAPSLSLQSLGLLQSWFVNDNESPQVAALAASIAYPSGGARALSPQQVDEKIQAISDWASLHIWYNWPAYLNGQVPWQQMTTTLSLHYGVCQDISGVAAGLLRALGIPALVVQGQGLGELGWGPHQWDEAWDGRRWVVFDPTLDAVYTSDQGISPPSSVTHDDFDPPAVVFAQNHRGGQIADW</sequence>
<evidence type="ECO:0000259" key="2">
    <source>
        <dbReference type="SMART" id="SM00460"/>
    </source>
</evidence>
<dbReference type="HOGENOM" id="CLU_044811_0_0_9"/>
<dbReference type="Gene3D" id="3.10.620.30">
    <property type="match status" value="1"/>
</dbReference>
<organism evidence="3 4">
    <name type="scientific">Alicyclobacillus acidocaldarius subsp. acidocaldarius (strain ATCC 27009 / DSM 446 / BCRC 14685 / JCM 5260 / KCTC 1825 / NBRC 15652 / NCIMB 11725 / NRRL B-14509 / 104-IA)</name>
    <name type="common">Bacillus acidocaldarius</name>
    <dbReference type="NCBI Taxonomy" id="521098"/>
    <lineage>
        <taxon>Bacteria</taxon>
        <taxon>Bacillati</taxon>
        <taxon>Bacillota</taxon>
        <taxon>Bacilli</taxon>
        <taxon>Bacillales</taxon>
        <taxon>Alicyclobacillaceae</taxon>
        <taxon>Alicyclobacillus</taxon>
    </lineage>
</organism>
<dbReference type="STRING" id="521098.Aaci_0318"/>
<evidence type="ECO:0000313" key="4">
    <source>
        <dbReference type="Proteomes" id="UP000001917"/>
    </source>
</evidence>